<evidence type="ECO:0008006" key="3">
    <source>
        <dbReference type="Google" id="ProtNLM"/>
    </source>
</evidence>
<accession>A0A395GWZ8</accession>
<evidence type="ECO:0000313" key="1">
    <source>
        <dbReference type="EMBL" id="RAL00101.1"/>
    </source>
</evidence>
<keyword evidence="2" id="KW-1185">Reference proteome</keyword>
<dbReference type="PANTHER" id="PTHR35391">
    <property type="entry name" value="C2H2-TYPE DOMAIN-CONTAINING PROTEIN-RELATED"/>
    <property type="match status" value="1"/>
</dbReference>
<dbReference type="Proteomes" id="UP000249402">
    <property type="component" value="Unassembled WGS sequence"/>
</dbReference>
<dbReference type="STRING" id="1448316.A0A395GWZ8"/>
<dbReference type="GeneID" id="37226376"/>
<dbReference type="EMBL" id="KZ824442">
    <property type="protein sequence ID" value="RAL00101.1"/>
    <property type="molecule type" value="Genomic_DNA"/>
</dbReference>
<proteinExistence type="predicted"/>
<dbReference type="VEuPathDB" id="FungiDB:BO80DRAFT_445805"/>
<dbReference type="OrthoDB" id="20872at2759"/>
<dbReference type="PANTHER" id="PTHR35391:SF7">
    <property type="entry name" value="C2H2-TYPE DOMAIN-CONTAINING PROTEIN"/>
    <property type="match status" value="1"/>
</dbReference>
<sequence>MASPTTTSACSINEESLAIIPLLESCRNIPLLMNEGWAASQLLKYQTVWIMKLRIGRTSNGLLDEETLRQETEIRETLPANVSHLKMAVETCIDMASSRPPSPTEFGTLDRYEIEGAYDADDDSVYETESFPQTMPTYTVGPQPYTPTSPTSIHFQTWKGNIQRAKKTVESRLASLQFFADQVKRIHYRKLRKVPDSRFRRREYAHLGNIRYQFHPDVDVEDLIALRKKVLGVLFGYMPRAGGVVGRTGAGTSRLSDLSDDRLQSLLQIVFGVLRRRNRFNFWGGRNGAAPAGVTQSQRRGRPVLGSLIHARWPAPPRLRDGDATFICPICGDTLLRAESEHGNWEIHVSADLSPYTCFIPTCKTSTTFRHREDLHSHLETTHGQTKYYKCYPCSTHGIYREFHSKADIHEHLDLDHPTFDRSRERGRPPVKLTRPAGVRECPVCFLQAGEAWDPEQFLDHVGVHLRDLALLAVPGVVCAAVEEGEGEEGVAVDGEVLW</sequence>
<evidence type="ECO:0000313" key="2">
    <source>
        <dbReference type="Proteomes" id="UP000249402"/>
    </source>
</evidence>
<dbReference type="RefSeq" id="XP_025574428.1">
    <property type="nucleotide sequence ID" value="XM_025721511.1"/>
</dbReference>
<organism evidence="1 2">
    <name type="scientific">Aspergillus ibericus CBS 121593</name>
    <dbReference type="NCBI Taxonomy" id="1448316"/>
    <lineage>
        <taxon>Eukaryota</taxon>
        <taxon>Fungi</taxon>
        <taxon>Dikarya</taxon>
        <taxon>Ascomycota</taxon>
        <taxon>Pezizomycotina</taxon>
        <taxon>Eurotiomycetes</taxon>
        <taxon>Eurotiomycetidae</taxon>
        <taxon>Eurotiales</taxon>
        <taxon>Aspergillaceae</taxon>
        <taxon>Aspergillus</taxon>
        <taxon>Aspergillus subgen. Circumdati</taxon>
    </lineage>
</organism>
<gene>
    <name evidence="1" type="ORF">BO80DRAFT_445805</name>
</gene>
<reference evidence="1 2" key="1">
    <citation type="submission" date="2018-02" db="EMBL/GenBank/DDBJ databases">
        <title>The genomes of Aspergillus section Nigri reveals drivers in fungal speciation.</title>
        <authorList>
            <consortium name="DOE Joint Genome Institute"/>
            <person name="Vesth T.C."/>
            <person name="Nybo J."/>
            <person name="Theobald S."/>
            <person name="Brandl J."/>
            <person name="Frisvad J.C."/>
            <person name="Nielsen K.F."/>
            <person name="Lyhne E.K."/>
            <person name="Kogle M.E."/>
            <person name="Kuo A."/>
            <person name="Riley R."/>
            <person name="Clum A."/>
            <person name="Nolan M."/>
            <person name="Lipzen A."/>
            <person name="Salamov A."/>
            <person name="Henrissat B."/>
            <person name="Wiebenga A."/>
            <person name="De vries R.P."/>
            <person name="Grigoriev I.V."/>
            <person name="Mortensen U.H."/>
            <person name="Andersen M.R."/>
            <person name="Baker S.E."/>
        </authorList>
    </citation>
    <scope>NUCLEOTIDE SEQUENCE [LARGE SCALE GENOMIC DNA]</scope>
    <source>
        <strain evidence="1 2">CBS 121593</strain>
    </source>
</reference>
<dbReference type="AlphaFoldDB" id="A0A395GWZ8"/>
<name>A0A395GWZ8_9EURO</name>
<protein>
    <recommendedName>
        <fullName evidence="3">C2H2-type domain-containing protein</fullName>
    </recommendedName>
</protein>